<reference evidence="2" key="1">
    <citation type="submission" date="2020-07" db="EMBL/GenBank/DDBJ databases">
        <title>Multicomponent nature underlies the extraordinary mechanical properties of spider dragline silk.</title>
        <authorList>
            <person name="Kono N."/>
            <person name="Nakamura H."/>
            <person name="Mori M."/>
            <person name="Yoshida Y."/>
            <person name="Ohtoshi R."/>
            <person name="Malay A.D."/>
            <person name="Moran D.A.P."/>
            <person name="Tomita M."/>
            <person name="Numata K."/>
            <person name="Arakawa K."/>
        </authorList>
    </citation>
    <scope>NUCLEOTIDE SEQUENCE</scope>
</reference>
<evidence type="ECO:0000256" key="1">
    <source>
        <dbReference type="SAM" id="MobiDB-lite"/>
    </source>
</evidence>
<dbReference type="Proteomes" id="UP000887116">
    <property type="component" value="Unassembled WGS sequence"/>
</dbReference>
<dbReference type="AlphaFoldDB" id="A0A8X6G2G8"/>
<evidence type="ECO:0000313" key="2">
    <source>
        <dbReference type="EMBL" id="GFQ94852.1"/>
    </source>
</evidence>
<dbReference type="EMBL" id="BMAO01034223">
    <property type="protein sequence ID" value="GFQ94852.1"/>
    <property type="molecule type" value="Genomic_DNA"/>
</dbReference>
<comment type="caution">
    <text evidence="2">The sequence shown here is derived from an EMBL/GenBank/DDBJ whole genome shotgun (WGS) entry which is preliminary data.</text>
</comment>
<organism evidence="2 3">
    <name type="scientific">Trichonephila clavata</name>
    <name type="common">Joro spider</name>
    <name type="synonym">Nephila clavata</name>
    <dbReference type="NCBI Taxonomy" id="2740835"/>
    <lineage>
        <taxon>Eukaryota</taxon>
        <taxon>Metazoa</taxon>
        <taxon>Ecdysozoa</taxon>
        <taxon>Arthropoda</taxon>
        <taxon>Chelicerata</taxon>
        <taxon>Arachnida</taxon>
        <taxon>Araneae</taxon>
        <taxon>Araneomorphae</taxon>
        <taxon>Entelegynae</taxon>
        <taxon>Araneoidea</taxon>
        <taxon>Nephilidae</taxon>
        <taxon>Trichonephila</taxon>
    </lineage>
</organism>
<evidence type="ECO:0000313" key="3">
    <source>
        <dbReference type="Proteomes" id="UP000887116"/>
    </source>
</evidence>
<sequence>MATCGSDPSTSNNSKPSQKESLPQEIINSTQNNSTEFTFLQAIMEIKKIFDLFPTLLKEMEKSANLNNPEEKLTCLVRGICSSVTSSSVV</sequence>
<protein>
    <submittedName>
        <fullName evidence="2">Uncharacterized protein</fullName>
    </submittedName>
</protein>
<name>A0A8X6G2G8_TRICU</name>
<accession>A0A8X6G2G8</accession>
<feature type="region of interest" description="Disordered" evidence="1">
    <location>
        <begin position="1"/>
        <end position="28"/>
    </location>
</feature>
<gene>
    <name evidence="2" type="ORF">TNCT_264201</name>
</gene>
<proteinExistence type="predicted"/>
<keyword evidence="3" id="KW-1185">Reference proteome</keyword>